<dbReference type="AlphaFoldDB" id="A0A284RKY3"/>
<dbReference type="EMBL" id="FUEG01000010">
    <property type="protein sequence ID" value="SJL09404.1"/>
    <property type="molecule type" value="Genomic_DNA"/>
</dbReference>
<feature type="compositionally biased region" description="Low complexity" evidence="1">
    <location>
        <begin position="22"/>
        <end position="38"/>
    </location>
</feature>
<evidence type="ECO:0000256" key="1">
    <source>
        <dbReference type="SAM" id="MobiDB-lite"/>
    </source>
</evidence>
<keyword evidence="3" id="KW-1185">Reference proteome</keyword>
<sequence>MPSTEGKSSGKLAQRKELDYGTATKAPPSITKPPSTKSSDSDSDSEYNENWYSVTYTTDGIYGLESPSQLTLEQEQGGMFADMWAFLTCRLSY</sequence>
<gene>
    <name evidence="2" type="ORF">ARMOST_12782</name>
</gene>
<reference evidence="3" key="1">
    <citation type="journal article" date="2017" name="Nat. Ecol. Evol.">
        <title>Genome expansion and lineage-specific genetic innovations in the forest pathogenic fungi Armillaria.</title>
        <authorList>
            <person name="Sipos G."/>
            <person name="Prasanna A.N."/>
            <person name="Walter M.C."/>
            <person name="O'Connor E."/>
            <person name="Balint B."/>
            <person name="Krizsan K."/>
            <person name="Kiss B."/>
            <person name="Hess J."/>
            <person name="Varga T."/>
            <person name="Slot J."/>
            <person name="Riley R."/>
            <person name="Boka B."/>
            <person name="Rigling D."/>
            <person name="Barry K."/>
            <person name="Lee J."/>
            <person name="Mihaltcheva S."/>
            <person name="LaButti K."/>
            <person name="Lipzen A."/>
            <person name="Waldron R."/>
            <person name="Moloney N.M."/>
            <person name="Sperisen C."/>
            <person name="Kredics L."/>
            <person name="Vagvoelgyi C."/>
            <person name="Patrignani A."/>
            <person name="Fitzpatrick D."/>
            <person name="Nagy I."/>
            <person name="Doyle S."/>
            <person name="Anderson J.B."/>
            <person name="Grigoriev I.V."/>
            <person name="Gueldener U."/>
            <person name="Muensterkoetter M."/>
            <person name="Nagy L.G."/>
        </authorList>
    </citation>
    <scope>NUCLEOTIDE SEQUENCE [LARGE SCALE GENOMIC DNA]</scope>
    <source>
        <strain evidence="3">C18/9</strain>
    </source>
</reference>
<dbReference type="Proteomes" id="UP000219338">
    <property type="component" value="Unassembled WGS sequence"/>
</dbReference>
<proteinExistence type="predicted"/>
<organism evidence="2 3">
    <name type="scientific">Armillaria ostoyae</name>
    <name type="common">Armillaria root rot fungus</name>
    <dbReference type="NCBI Taxonomy" id="47428"/>
    <lineage>
        <taxon>Eukaryota</taxon>
        <taxon>Fungi</taxon>
        <taxon>Dikarya</taxon>
        <taxon>Basidiomycota</taxon>
        <taxon>Agaricomycotina</taxon>
        <taxon>Agaricomycetes</taxon>
        <taxon>Agaricomycetidae</taxon>
        <taxon>Agaricales</taxon>
        <taxon>Marasmiineae</taxon>
        <taxon>Physalacriaceae</taxon>
        <taxon>Armillaria</taxon>
    </lineage>
</organism>
<evidence type="ECO:0000313" key="2">
    <source>
        <dbReference type="EMBL" id="SJL09404.1"/>
    </source>
</evidence>
<feature type="region of interest" description="Disordered" evidence="1">
    <location>
        <begin position="1"/>
        <end position="46"/>
    </location>
</feature>
<protein>
    <submittedName>
        <fullName evidence="2">Uncharacterized protein</fullName>
    </submittedName>
</protein>
<evidence type="ECO:0000313" key="3">
    <source>
        <dbReference type="Proteomes" id="UP000219338"/>
    </source>
</evidence>
<name>A0A284RKY3_ARMOS</name>
<accession>A0A284RKY3</accession>